<keyword evidence="7 8" id="KW-0539">Nucleus</keyword>
<dbReference type="GO" id="GO:0005634">
    <property type="term" value="C:nucleus"/>
    <property type="evidence" value="ECO:0007669"/>
    <property type="project" value="UniProtKB-SubCell"/>
</dbReference>
<evidence type="ECO:0000313" key="13">
    <source>
        <dbReference type="Proteomes" id="UP000187406"/>
    </source>
</evidence>
<evidence type="ECO:0000256" key="5">
    <source>
        <dbReference type="ARBA" id="ARBA00023125"/>
    </source>
</evidence>
<feature type="compositionally biased region" description="Low complexity" evidence="10">
    <location>
        <begin position="113"/>
        <end position="125"/>
    </location>
</feature>
<keyword evidence="13" id="KW-1185">Reference proteome</keyword>
<comment type="caution">
    <text evidence="12">The sequence shown here is derived from an EMBL/GenBank/DDBJ whole genome shotgun (WGS) entry which is preliminary data.</text>
</comment>
<dbReference type="PANTHER" id="PTHR31992:SF312">
    <property type="entry name" value="DOF ZINC FINGER PROTEIN DOF1.6"/>
    <property type="match status" value="1"/>
</dbReference>
<evidence type="ECO:0000256" key="6">
    <source>
        <dbReference type="ARBA" id="ARBA00023163"/>
    </source>
</evidence>
<evidence type="ECO:0000256" key="4">
    <source>
        <dbReference type="ARBA" id="ARBA00023015"/>
    </source>
</evidence>
<evidence type="ECO:0000259" key="11">
    <source>
        <dbReference type="PROSITE" id="PS50884"/>
    </source>
</evidence>
<dbReference type="Pfam" id="PF02701">
    <property type="entry name" value="Zn_ribbon_Dof"/>
    <property type="match status" value="1"/>
</dbReference>
<dbReference type="Proteomes" id="UP000187406">
    <property type="component" value="Unassembled WGS sequence"/>
</dbReference>
<feature type="non-terminal residue" evidence="12">
    <location>
        <position position="1"/>
    </location>
</feature>
<dbReference type="GO" id="GO:0003677">
    <property type="term" value="F:DNA binding"/>
    <property type="evidence" value="ECO:0007669"/>
    <property type="project" value="UniProtKB-UniRule"/>
</dbReference>
<proteinExistence type="predicted"/>
<dbReference type="InterPro" id="IPR003851">
    <property type="entry name" value="Znf_Dof"/>
</dbReference>
<reference evidence="13" key="1">
    <citation type="submission" date="2016-04" db="EMBL/GenBank/DDBJ databases">
        <title>Cephalotus genome sequencing.</title>
        <authorList>
            <person name="Fukushima K."/>
            <person name="Hasebe M."/>
            <person name="Fang X."/>
        </authorList>
    </citation>
    <scope>NUCLEOTIDE SEQUENCE [LARGE SCALE GENOMIC DNA]</scope>
    <source>
        <strain evidence="13">cv. St1</strain>
    </source>
</reference>
<feature type="compositionally biased region" description="Polar residues" evidence="10">
    <location>
        <begin position="18"/>
        <end position="41"/>
    </location>
</feature>
<evidence type="ECO:0000256" key="10">
    <source>
        <dbReference type="SAM" id="MobiDB-lite"/>
    </source>
</evidence>
<evidence type="ECO:0000256" key="3">
    <source>
        <dbReference type="ARBA" id="ARBA00022833"/>
    </source>
</evidence>
<protein>
    <recommendedName>
        <fullName evidence="9">Dof zinc finger protein</fullName>
    </recommendedName>
</protein>
<feature type="region of interest" description="Disordered" evidence="10">
    <location>
        <begin position="18"/>
        <end position="53"/>
    </location>
</feature>
<dbReference type="GO" id="GO:0003700">
    <property type="term" value="F:DNA-binding transcription factor activity"/>
    <property type="evidence" value="ECO:0007669"/>
    <property type="project" value="UniProtKB-UniRule"/>
</dbReference>
<dbReference type="OrthoDB" id="1927254at2759"/>
<feature type="region of interest" description="Disordered" evidence="10">
    <location>
        <begin position="90"/>
        <end position="154"/>
    </location>
</feature>
<evidence type="ECO:0000256" key="7">
    <source>
        <dbReference type="ARBA" id="ARBA00023242"/>
    </source>
</evidence>
<dbReference type="PROSITE" id="PS01361">
    <property type="entry name" value="ZF_DOF_1"/>
    <property type="match status" value="1"/>
</dbReference>
<dbReference type="InParanoid" id="A0A1Q3CJS0"/>
<dbReference type="PANTHER" id="PTHR31992">
    <property type="entry name" value="DOF ZINC FINGER PROTEIN DOF1.4-RELATED"/>
    <property type="match status" value="1"/>
</dbReference>
<comment type="function">
    <text evidence="9">Transcription factor that binds specifically to a 5'-AA[AG]G-3' consensus core sequence.</text>
</comment>
<evidence type="ECO:0000256" key="8">
    <source>
        <dbReference type="PROSITE-ProRule" id="PRU00071"/>
    </source>
</evidence>
<keyword evidence="6 9" id="KW-0804">Transcription</keyword>
<accession>A0A1Q3CJS0</accession>
<keyword evidence="2 8" id="KW-0863">Zinc-finger</keyword>
<dbReference type="AlphaFoldDB" id="A0A1Q3CJS0"/>
<keyword evidence="3 9" id="KW-0862">Zinc</keyword>
<dbReference type="STRING" id="3775.A0A1Q3CJS0"/>
<evidence type="ECO:0000256" key="1">
    <source>
        <dbReference type="ARBA" id="ARBA00022723"/>
    </source>
</evidence>
<dbReference type="PROSITE" id="PS50884">
    <property type="entry name" value="ZF_DOF_2"/>
    <property type="match status" value="1"/>
</dbReference>
<gene>
    <name evidence="12" type="ORF">CFOL_v3_23813</name>
</gene>
<dbReference type="GO" id="GO:0008270">
    <property type="term" value="F:zinc ion binding"/>
    <property type="evidence" value="ECO:0007669"/>
    <property type="project" value="UniProtKB-KW"/>
</dbReference>
<name>A0A1Q3CJS0_CEPFO</name>
<keyword evidence="4 9" id="KW-0805">Transcription regulation</keyword>
<dbReference type="InterPro" id="IPR045174">
    <property type="entry name" value="Dof"/>
</dbReference>
<evidence type="ECO:0000256" key="9">
    <source>
        <dbReference type="RuleBase" id="RU369094"/>
    </source>
</evidence>
<evidence type="ECO:0000313" key="12">
    <source>
        <dbReference type="EMBL" id="GAV80352.1"/>
    </source>
</evidence>
<sequence length="268" mass="29156">SLPLSQNNTIFVYLKQSNQNRLKMPSESSNRKSAQPQNTAVTHPPPQRTDPLACPRCSSTSTKFCYYNNYNLSQPRYFCKDCRRYWTHGGTLRKVPVGGGTRKSSSSKRHRSSPSTTTTSPSSSSMVTHEPGSVSEPKPVFVPANPDSGLPSKVEMASNDVNLNESLPFPVNLNESYPVSGNFGTLLNMQEYGSLSLSGYGFDEMGLVFGPTRAWPFHGGDAAVGASSTVECSNTWQIGDLENRGGVVDEDCYGWPSLAISTPRNGLK</sequence>
<organism evidence="12 13">
    <name type="scientific">Cephalotus follicularis</name>
    <name type="common">Albany pitcher plant</name>
    <dbReference type="NCBI Taxonomy" id="3775"/>
    <lineage>
        <taxon>Eukaryota</taxon>
        <taxon>Viridiplantae</taxon>
        <taxon>Streptophyta</taxon>
        <taxon>Embryophyta</taxon>
        <taxon>Tracheophyta</taxon>
        <taxon>Spermatophyta</taxon>
        <taxon>Magnoliopsida</taxon>
        <taxon>eudicotyledons</taxon>
        <taxon>Gunneridae</taxon>
        <taxon>Pentapetalae</taxon>
        <taxon>rosids</taxon>
        <taxon>fabids</taxon>
        <taxon>Oxalidales</taxon>
        <taxon>Cephalotaceae</taxon>
        <taxon>Cephalotus</taxon>
    </lineage>
</organism>
<keyword evidence="1 9" id="KW-0479">Metal-binding</keyword>
<comment type="subcellular location">
    <subcellularLocation>
        <location evidence="8 9">Nucleus</location>
    </subcellularLocation>
</comment>
<evidence type="ECO:0000256" key="2">
    <source>
        <dbReference type="ARBA" id="ARBA00022771"/>
    </source>
</evidence>
<dbReference type="EMBL" id="BDDD01002160">
    <property type="protein sequence ID" value="GAV80352.1"/>
    <property type="molecule type" value="Genomic_DNA"/>
</dbReference>
<feature type="domain" description="Dof-type" evidence="11">
    <location>
        <begin position="52"/>
        <end position="106"/>
    </location>
</feature>
<keyword evidence="5 8" id="KW-0238">DNA-binding</keyword>